<dbReference type="EMBL" id="BT055529">
    <property type="protein sequence ID" value="ACL54136.1"/>
    <property type="molecule type" value="mRNA"/>
</dbReference>
<proteinExistence type="evidence at transcript level"/>
<sequence length="60" mass="6734">MAIQLNYPTRKYLVKSHVQSSTPLSFSLYTPTSSPTWSIAFTCDYPISTSAARPRSYRSA</sequence>
<reference evidence="1" key="1">
    <citation type="journal article" date="2009" name="PLoS Genet.">
        <title>Sequencing, mapping, and analysis of 27,455 maize full-length cDNAs.</title>
        <authorList>
            <person name="Soderlund C."/>
            <person name="Descour A."/>
            <person name="Kudrna D."/>
            <person name="Bomhoff M."/>
            <person name="Boyd L."/>
            <person name="Currie J."/>
            <person name="Angelova A."/>
            <person name="Collura K."/>
            <person name="Wissotski M."/>
            <person name="Ashley E."/>
            <person name="Morrow D."/>
            <person name="Fernandes J."/>
            <person name="Walbot V."/>
            <person name="Yu Y."/>
        </authorList>
    </citation>
    <scope>NUCLEOTIDE SEQUENCE</scope>
    <source>
        <strain evidence="1">B73</strain>
    </source>
</reference>
<dbReference type="HOGENOM" id="CLU_2945042_0_0_1"/>
<dbReference type="AlphaFoldDB" id="B8A1T7"/>
<protein>
    <submittedName>
        <fullName evidence="1">Uncharacterized protein</fullName>
    </submittedName>
</protein>
<name>B8A1T7_MAIZE</name>
<organism evidence="1">
    <name type="scientific">Zea mays</name>
    <name type="common">Maize</name>
    <dbReference type="NCBI Taxonomy" id="4577"/>
    <lineage>
        <taxon>Eukaryota</taxon>
        <taxon>Viridiplantae</taxon>
        <taxon>Streptophyta</taxon>
        <taxon>Embryophyta</taxon>
        <taxon>Tracheophyta</taxon>
        <taxon>Spermatophyta</taxon>
        <taxon>Magnoliopsida</taxon>
        <taxon>Liliopsida</taxon>
        <taxon>Poales</taxon>
        <taxon>Poaceae</taxon>
        <taxon>PACMAD clade</taxon>
        <taxon>Panicoideae</taxon>
        <taxon>Andropogonodae</taxon>
        <taxon>Andropogoneae</taxon>
        <taxon>Tripsacinae</taxon>
        <taxon>Zea</taxon>
    </lineage>
</organism>
<accession>B8A1T7</accession>
<evidence type="ECO:0000313" key="1">
    <source>
        <dbReference type="EMBL" id="ACL54136.1"/>
    </source>
</evidence>